<dbReference type="AlphaFoldDB" id="A0ABC8TH42"/>
<evidence type="ECO:0000313" key="1">
    <source>
        <dbReference type="EMBL" id="CAK9168769.1"/>
    </source>
</evidence>
<feature type="non-terminal residue" evidence="1">
    <location>
        <position position="1"/>
    </location>
</feature>
<dbReference type="EMBL" id="CAUOFW020005158">
    <property type="protein sequence ID" value="CAK9168769.1"/>
    <property type="molecule type" value="Genomic_DNA"/>
</dbReference>
<proteinExistence type="predicted"/>
<protein>
    <submittedName>
        <fullName evidence="1">Uncharacterized protein</fullName>
    </submittedName>
</protein>
<sequence length="74" mass="8213">MPINELGSSSMIPMINEIHQQNCDKGTSKQLKIHDLADERIVLKNVSCSSSTMIMLQEMTNLNSDTTVQEESSS</sequence>
<evidence type="ECO:0000313" key="2">
    <source>
        <dbReference type="Proteomes" id="UP001642360"/>
    </source>
</evidence>
<organism evidence="1 2">
    <name type="scientific">Ilex paraguariensis</name>
    <name type="common">yerba mate</name>
    <dbReference type="NCBI Taxonomy" id="185542"/>
    <lineage>
        <taxon>Eukaryota</taxon>
        <taxon>Viridiplantae</taxon>
        <taxon>Streptophyta</taxon>
        <taxon>Embryophyta</taxon>
        <taxon>Tracheophyta</taxon>
        <taxon>Spermatophyta</taxon>
        <taxon>Magnoliopsida</taxon>
        <taxon>eudicotyledons</taxon>
        <taxon>Gunneridae</taxon>
        <taxon>Pentapetalae</taxon>
        <taxon>asterids</taxon>
        <taxon>campanulids</taxon>
        <taxon>Aquifoliales</taxon>
        <taxon>Aquifoliaceae</taxon>
        <taxon>Ilex</taxon>
    </lineage>
</organism>
<gene>
    <name evidence="1" type="ORF">ILEXP_LOCUS38182</name>
</gene>
<feature type="non-terminal residue" evidence="1">
    <location>
        <position position="74"/>
    </location>
</feature>
<reference evidence="1 2" key="1">
    <citation type="submission" date="2024-02" db="EMBL/GenBank/DDBJ databases">
        <authorList>
            <person name="Vignale AGUSTIN F."/>
            <person name="Sosa J E."/>
            <person name="Modenutti C."/>
        </authorList>
    </citation>
    <scope>NUCLEOTIDE SEQUENCE [LARGE SCALE GENOMIC DNA]</scope>
</reference>
<name>A0ABC8TH42_9AQUA</name>
<dbReference type="Proteomes" id="UP001642360">
    <property type="component" value="Unassembled WGS sequence"/>
</dbReference>
<accession>A0ABC8TH42</accession>
<comment type="caution">
    <text evidence="1">The sequence shown here is derived from an EMBL/GenBank/DDBJ whole genome shotgun (WGS) entry which is preliminary data.</text>
</comment>
<keyword evidence="2" id="KW-1185">Reference proteome</keyword>